<dbReference type="Proteomes" id="UP000229952">
    <property type="component" value="Unassembled WGS sequence"/>
</dbReference>
<evidence type="ECO:0000256" key="3">
    <source>
        <dbReference type="ARBA" id="ARBA00012640"/>
    </source>
</evidence>
<evidence type="ECO:0000256" key="2">
    <source>
        <dbReference type="ARBA" id="ARBA00005135"/>
    </source>
</evidence>
<dbReference type="InterPro" id="IPR036412">
    <property type="entry name" value="HAD-like_sf"/>
</dbReference>
<comment type="pathway">
    <text evidence="2">Amino-acid biosynthesis; L-serine biosynthesis; L-serine from 3-phospho-D-glycerate: step 3/3.</text>
</comment>
<dbReference type="GO" id="GO:0036424">
    <property type="term" value="F:L-phosphoserine phosphatase activity"/>
    <property type="evidence" value="ECO:0007669"/>
    <property type="project" value="TreeGrafter"/>
</dbReference>
<dbReference type="Pfam" id="PF12710">
    <property type="entry name" value="HAD"/>
    <property type="match status" value="1"/>
</dbReference>
<dbReference type="InterPro" id="IPR023214">
    <property type="entry name" value="HAD_sf"/>
</dbReference>
<dbReference type="GO" id="GO:0005737">
    <property type="term" value="C:cytoplasm"/>
    <property type="evidence" value="ECO:0007669"/>
    <property type="project" value="TreeGrafter"/>
</dbReference>
<dbReference type="EMBL" id="PCRQ01000017">
    <property type="protein sequence ID" value="PIP24478.1"/>
    <property type="molecule type" value="Genomic_DNA"/>
</dbReference>
<evidence type="ECO:0000256" key="8">
    <source>
        <dbReference type="ARBA" id="ARBA00023299"/>
    </source>
</evidence>
<evidence type="ECO:0000313" key="12">
    <source>
        <dbReference type="Proteomes" id="UP000229952"/>
    </source>
</evidence>
<evidence type="ECO:0000256" key="7">
    <source>
        <dbReference type="ARBA" id="ARBA00022842"/>
    </source>
</evidence>
<keyword evidence="4" id="KW-0028">Amino-acid biosynthesis</keyword>
<sequence length="230" mass="26731">MKKKEKFAIFDIDGTIFRKNLAFELIDELAWMKIFNVRVRNELVSLYSSWLNHEGSYEEYRKALVKLYAENLKGCRQEQIIQASKKVVPFYKDRTYIFADQLITKLKKENYNIIAISGSPSEIVEEYNRYLKLDAVFGSVYEVTEQGIYTGRAVFEPTIHKGHAAKQYALEKGLTFKDSYGIGDTESDAKFLEIVENPIAFNPNLNLKKIAEKKGWKIVIEKKDVIYEIK</sequence>
<gene>
    <name evidence="11" type="ORF">COX35_00505</name>
</gene>
<comment type="caution">
    <text evidence="11">The sequence shown here is derived from an EMBL/GenBank/DDBJ whole genome shotgun (WGS) entry which is preliminary data.</text>
</comment>
<reference evidence="11 12" key="1">
    <citation type="submission" date="2017-09" db="EMBL/GenBank/DDBJ databases">
        <title>Depth-based differentiation of microbial function through sediment-hosted aquifers and enrichment of novel symbionts in the deep terrestrial subsurface.</title>
        <authorList>
            <person name="Probst A.J."/>
            <person name="Ladd B."/>
            <person name="Jarett J.K."/>
            <person name="Geller-Mcgrath D.E."/>
            <person name="Sieber C.M."/>
            <person name="Emerson J.B."/>
            <person name="Anantharaman K."/>
            <person name="Thomas B.C."/>
            <person name="Malmstrom R."/>
            <person name="Stieglmeier M."/>
            <person name="Klingl A."/>
            <person name="Woyke T."/>
            <person name="Ryan C.M."/>
            <person name="Banfield J.F."/>
        </authorList>
    </citation>
    <scope>NUCLEOTIDE SEQUENCE [LARGE SCALE GENOMIC DNA]</scope>
    <source>
        <strain evidence="11">CG23_combo_of_CG06-09_8_20_14_all_37_18</strain>
    </source>
</reference>
<proteinExistence type="predicted"/>
<dbReference type="Gene3D" id="1.20.1440.100">
    <property type="entry name" value="SG protein - dephosphorylation function"/>
    <property type="match status" value="1"/>
</dbReference>
<dbReference type="PANTHER" id="PTHR43344:SF2">
    <property type="entry name" value="PHOSPHOSERINE PHOSPHATASE"/>
    <property type="match status" value="1"/>
</dbReference>
<dbReference type="SUPFAM" id="SSF56784">
    <property type="entry name" value="HAD-like"/>
    <property type="match status" value="1"/>
</dbReference>
<keyword evidence="7" id="KW-0460">Magnesium</keyword>
<evidence type="ECO:0000256" key="1">
    <source>
        <dbReference type="ARBA" id="ARBA00001946"/>
    </source>
</evidence>
<dbReference type="EC" id="3.1.3.3" evidence="3"/>
<dbReference type="Gene3D" id="3.40.50.1000">
    <property type="entry name" value="HAD superfamily/HAD-like"/>
    <property type="match status" value="1"/>
</dbReference>
<dbReference type="GO" id="GO:0006564">
    <property type="term" value="P:L-serine biosynthetic process"/>
    <property type="evidence" value="ECO:0007669"/>
    <property type="project" value="UniProtKB-KW"/>
</dbReference>
<comment type="cofactor">
    <cofactor evidence="1">
        <name>Mg(2+)</name>
        <dbReference type="ChEBI" id="CHEBI:18420"/>
    </cofactor>
</comment>
<dbReference type="PANTHER" id="PTHR43344">
    <property type="entry name" value="PHOSPHOSERINE PHOSPHATASE"/>
    <property type="match status" value="1"/>
</dbReference>
<evidence type="ECO:0000313" key="11">
    <source>
        <dbReference type="EMBL" id="PIP24478.1"/>
    </source>
</evidence>
<dbReference type="GO" id="GO:0000287">
    <property type="term" value="F:magnesium ion binding"/>
    <property type="evidence" value="ECO:0007669"/>
    <property type="project" value="TreeGrafter"/>
</dbReference>
<dbReference type="InterPro" id="IPR050582">
    <property type="entry name" value="HAD-like_SerB"/>
</dbReference>
<organism evidence="11 12">
    <name type="scientific">Candidatus Nealsonbacteria bacterium CG23_combo_of_CG06-09_8_20_14_all_37_18</name>
    <dbReference type="NCBI Taxonomy" id="1974720"/>
    <lineage>
        <taxon>Bacteria</taxon>
        <taxon>Candidatus Nealsoniibacteriota</taxon>
    </lineage>
</organism>
<accession>A0A2G9YZ18</accession>
<comment type="catalytic activity">
    <reaction evidence="9">
        <text>O-phospho-L-serine + H2O = L-serine + phosphate</text>
        <dbReference type="Rhea" id="RHEA:21208"/>
        <dbReference type="ChEBI" id="CHEBI:15377"/>
        <dbReference type="ChEBI" id="CHEBI:33384"/>
        <dbReference type="ChEBI" id="CHEBI:43474"/>
        <dbReference type="ChEBI" id="CHEBI:57524"/>
        <dbReference type="EC" id="3.1.3.3"/>
    </reaction>
</comment>
<evidence type="ECO:0000256" key="10">
    <source>
        <dbReference type="ARBA" id="ARBA00048523"/>
    </source>
</evidence>
<name>A0A2G9YZ18_9BACT</name>
<dbReference type="AlphaFoldDB" id="A0A2G9YZ18"/>
<evidence type="ECO:0000256" key="9">
    <source>
        <dbReference type="ARBA" id="ARBA00048138"/>
    </source>
</evidence>
<comment type="catalytic activity">
    <reaction evidence="10">
        <text>O-phospho-D-serine + H2O = D-serine + phosphate</text>
        <dbReference type="Rhea" id="RHEA:24873"/>
        <dbReference type="ChEBI" id="CHEBI:15377"/>
        <dbReference type="ChEBI" id="CHEBI:35247"/>
        <dbReference type="ChEBI" id="CHEBI:43474"/>
        <dbReference type="ChEBI" id="CHEBI:58680"/>
        <dbReference type="EC" id="3.1.3.3"/>
    </reaction>
</comment>
<evidence type="ECO:0000256" key="5">
    <source>
        <dbReference type="ARBA" id="ARBA00022723"/>
    </source>
</evidence>
<keyword evidence="8" id="KW-0718">Serine biosynthesis</keyword>
<evidence type="ECO:0000256" key="4">
    <source>
        <dbReference type="ARBA" id="ARBA00022605"/>
    </source>
</evidence>
<evidence type="ECO:0000256" key="6">
    <source>
        <dbReference type="ARBA" id="ARBA00022801"/>
    </source>
</evidence>
<keyword evidence="6" id="KW-0378">Hydrolase</keyword>
<protein>
    <recommendedName>
        <fullName evidence="3">phosphoserine phosphatase</fullName>
        <ecNumber evidence="3">3.1.3.3</ecNumber>
    </recommendedName>
</protein>
<dbReference type="NCBIfam" id="TIGR01488">
    <property type="entry name" value="HAD-SF-IB"/>
    <property type="match status" value="1"/>
</dbReference>
<keyword evidence="5" id="KW-0479">Metal-binding</keyword>